<keyword evidence="4" id="KW-0862">Zinc</keyword>
<evidence type="ECO:0000256" key="3">
    <source>
        <dbReference type="ARBA" id="ARBA00022771"/>
    </source>
</evidence>
<feature type="domain" description="C2H2-type" evidence="9">
    <location>
        <begin position="268"/>
        <end position="295"/>
    </location>
</feature>
<feature type="region of interest" description="Disordered" evidence="7">
    <location>
        <begin position="442"/>
        <end position="505"/>
    </location>
</feature>
<proteinExistence type="predicted"/>
<organism evidence="10 11">
    <name type="scientific">Caenorhabditis briggsae</name>
    <dbReference type="NCBI Taxonomy" id="6238"/>
    <lineage>
        <taxon>Eukaryota</taxon>
        <taxon>Metazoa</taxon>
        <taxon>Ecdysozoa</taxon>
        <taxon>Nematoda</taxon>
        <taxon>Chromadorea</taxon>
        <taxon>Rhabditida</taxon>
        <taxon>Rhabditina</taxon>
        <taxon>Rhabditomorpha</taxon>
        <taxon>Rhabditoidea</taxon>
        <taxon>Rhabditidae</taxon>
        <taxon>Peloderinae</taxon>
        <taxon>Caenorhabditis</taxon>
    </lineage>
</organism>
<keyword evidence="1" id="KW-0479">Metal-binding</keyword>
<keyword evidence="8" id="KW-0732">Signal</keyword>
<feature type="compositionally biased region" description="Polar residues" evidence="7">
    <location>
        <begin position="442"/>
        <end position="479"/>
    </location>
</feature>
<evidence type="ECO:0000256" key="7">
    <source>
        <dbReference type="SAM" id="MobiDB-lite"/>
    </source>
</evidence>
<dbReference type="Proteomes" id="UP000829354">
    <property type="component" value="Chromosome IV"/>
</dbReference>
<feature type="domain" description="C2H2-type" evidence="9">
    <location>
        <begin position="69"/>
        <end position="97"/>
    </location>
</feature>
<dbReference type="GO" id="GO:0008270">
    <property type="term" value="F:zinc ion binding"/>
    <property type="evidence" value="ECO:0007669"/>
    <property type="project" value="UniProtKB-KW"/>
</dbReference>
<dbReference type="InterPro" id="IPR013087">
    <property type="entry name" value="Znf_C2H2_type"/>
</dbReference>
<feature type="signal peptide" evidence="8">
    <location>
        <begin position="1"/>
        <end position="21"/>
    </location>
</feature>
<dbReference type="AlphaFoldDB" id="A0AAE9ERM9"/>
<dbReference type="SUPFAM" id="SSF57667">
    <property type="entry name" value="beta-beta-alpha zinc fingers"/>
    <property type="match status" value="3"/>
</dbReference>
<gene>
    <name evidence="10" type="ORF">L5515_010938</name>
</gene>
<keyword evidence="3 6" id="KW-0863">Zinc-finger</keyword>
<dbReference type="PANTHER" id="PTHR14003">
    <property type="entry name" value="TRANSCRIPTIONAL REPRESSOR PROTEIN YY"/>
    <property type="match status" value="1"/>
</dbReference>
<feature type="compositionally biased region" description="Low complexity" evidence="7">
    <location>
        <begin position="480"/>
        <end position="505"/>
    </location>
</feature>
<keyword evidence="11" id="KW-1185">Reference proteome</keyword>
<dbReference type="FunFam" id="3.30.160.60:FF:000624">
    <property type="entry name" value="zinc finger protein 697"/>
    <property type="match status" value="1"/>
</dbReference>
<evidence type="ECO:0000256" key="4">
    <source>
        <dbReference type="ARBA" id="ARBA00022833"/>
    </source>
</evidence>
<evidence type="ECO:0000256" key="6">
    <source>
        <dbReference type="PROSITE-ProRule" id="PRU00042"/>
    </source>
</evidence>
<evidence type="ECO:0000256" key="8">
    <source>
        <dbReference type="SAM" id="SignalP"/>
    </source>
</evidence>
<feature type="chain" id="PRO_5042094353" description="C2H2-type domain-containing protein" evidence="8">
    <location>
        <begin position="22"/>
        <end position="573"/>
    </location>
</feature>
<dbReference type="InterPro" id="IPR036236">
    <property type="entry name" value="Znf_C2H2_sf"/>
</dbReference>
<dbReference type="FunFam" id="3.30.160.60:FF:001273">
    <property type="entry name" value="Zinc finger protein"/>
    <property type="match status" value="1"/>
</dbReference>
<evidence type="ECO:0000256" key="1">
    <source>
        <dbReference type="ARBA" id="ARBA00022723"/>
    </source>
</evidence>
<keyword evidence="5" id="KW-0539">Nucleus</keyword>
<evidence type="ECO:0000259" key="9">
    <source>
        <dbReference type="PROSITE" id="PS50157"/>
    </source>
</evidence>
<dbReference type="Pfam" id="PF00096">
    <property type="entry name" value="zf-C2H2"/>
    <property type="match status" value="4"/>
</dbReference>
<feature type="domain" description="C2H2-type" evidence="9">
    <location>
        <begin position="157"/>
        <end position="184"/>
    </location>
</feature>
<dbReference type="GO" id="GO:0006357">
    <property type="term" value="P:regulation of transcription by RNA polymerase II"/>
    <property type="evidence" value="ECO:0007669"/>
    <property type="project" value="UniProtKB-ARBA"/>
</dbReference>
<dbReference type="EMBL" id="CP092623">
    <property type="protein sequence ID" value="UMM27825.1"/>
    <property type="molecule type" value="Genomic_DNA"/>
</dbReference>
<dbReference type="PROSITE" id="PS00028">
    <property type="entry name" value="ZINC_FINGER_C2H2_1"/>
    <property type="match status" value="6"/>
</dbReference>
<feature type="domain" description="C2H2-type" evidence="9">
    <location>
        <begin position="185"/>
        <end position="212"/>
    </location>
</feature>
<evidence type="ECO:0000256" key="5">
    <source>
        <dbReference type="ARBA" id="ARBA00023242"/>
    </source>
</evidence>
<feature type="domain" description="C2H2-type" evidence="9">
    <location>
        <begin position="241"/>
        <end position="263"/>
    </location>
</feature>
<name>A0AAE9ERM9_CAEBR</name>
<feature type="domain" description="C2H2-type" evidence="9">
    <location>
        <begin position="213"/>
        <end position="240"/>
    </location>
</feature>
<dbReference type="Gene3D" id="3.30.160.60">
    <property type="entry name" value="Classic Zinc Finger"/>
    <property type="match status" value="4"/>
</dbReference>
<feature type="compositionally biased region" description="Polar residues" evidence="7">
    <location>
        <begin position="137"/>
        <end position="151"/>
    </location>
</feature>
<accession>A0AAE9ERM9</accession>
<protein>
    <recommendedName>
        <fullName evidence="9">C2H2-type domain-containing protein</fullName>
    </recommendedName>
</protein>
<evidence type="ECO:0000256" key="2">
    <source>
        <dbReference type="ARBA" id="ARBA00022737"/>
    </source>
</evidence>
<sequence>MGSRWIRLLYLLLLLFASRHHEKSIEGSKQRVEMGVVVSRIFTSLLSVASYYFSIAGSNKYLNKMSSLYLCRDCSGAFHSMDELQRHEREEHDIEEEQGETTMTMDEQEKMNVDDEITMIQIKIEDTDSLSDTDSSHVSMNPTTPSVQSASGERGRYECEECHEMFLVKRELATHMRIHSGEKPHSCTQCGKEFGTRQLLKKHWMWHTGERSHVCPHCNKAFFQKGHLTQHLMIHSGGRPHECPQCHKTFIFKFDLNRHMKIHQERGFSCQQCGRSFLKQAMLDEHHLKCKGKPSSPIRSLLTPTMKAGLESFSVKQEPIVLSPETIAKMAQKLLIQQQENQRSALNNLLVKQQQENILNNNNNNETNILNNKDLAFETPVPALPLNLTCMLCKSQFNNQSSFTLHMYMYHFANQNTNLSLDSTLLSFPQHHHPVLQTATTIDPVTLGSDSDPATDTSCASSPQKTSPLQLLESTCLDQSSVSPMSSSGASPQPTASESSTTSSSCKDCSNSWQRIQDLEQQVLKKDEEFEAYKKMTKQLITNVSSYLTSTQTPENMFMMNAANVFTQIKNSL</sequence>
<keyword evidence="2" id="KW-0677">Repeat</keyword>
<reference evidence="10 11" key="1">
    <citation type="submission" date="2022-04" db="EMBL/GenBank/DDBJ databases">
        <title>Chromosome-level reference genomes for two strains of Caenorhabditis briggsae: an improved platform for comparative genomics.</title>
        <authorList>
            <person name="Stevens L."/>
            <person name="Andersen E."/>
        </authorList>
    </citation>
    <scope>NUCLEOTIDE SEQUENCE [LARGE SCALE GENOMIC DNA]</scope>
    <source>
        <strain evidence="10">VX34</strain>
        <tissue evidence="10">Whole-organism</tissue>
    </source>
</reference>
<dbReference type="PROSITE" id="PS50157">
    <property type="entry name" value="ZINC_FINGER_C2H2_2"/>
    <property type="match status" value="6"/>
</dbReference>
<evidence type="ECO:0000313" key="11">
    <source>
        <dbReference type="Proteomes" id="UP000829354"/>
    </source>
</evidence>
<dbReference type="PANTHER" id="PTHR14003:SF23">
    <property type="entry name" value="ZINC FINGER PROTEIN 143"/>
    <property type="match status" value="1"/>
</dbReference>
<dbReference type="FunFam" id="3.30.160.60:FF:001513">
    <property type="entry name" value="Zinc finger, C2H2 type"/>
    <property type="match status" value="1"/>
</dbReference>
<dbReference type="SMART" id="SM00355">
    <property type="entry name" value="ZnF_C2H2"/>
    <property type="match status" value="7"/>
</dbReference>
<feature type="region of interest" description="Disordered" evidence="7">
    <location>
        <begin position="128"/>
        <end position="153"/>
    </location>
</feature>
<evidence type="ECO:0000313" key="10">
    <source>
        <dbReference type="EMBL" id="UMM27825.1"/>
    </source>
</evidence>